<dbReference type="AlphaFoldDB" id="B0RL04"/>
<evidence type="ECO:0000256" key="1">
    <source>
        <dbReference type="SAM" id="Phobius"/>
    </source>
</evidence>
<keyword evidence="2" id="KW-0614">Plasmid</keyword>
<evidence type="ECO:0000313" key="2">
    <source>
        <dbReference type="EMBL" id="CAP20256.1"/>
    </source>
</evidence>
<geneLocation type="plasmid" evidence="2">
    <name>pYE854</name>
</geneLocation>
<proteinExistence type="predicted"/>
<protein>
    <submittedName>
        <fullName evidence="2">Uncharacterized protein</fullName>
    </submittedName>
</protein>
<reference evidence="2" key="1">
    <citation type="journal article" date="2008" name="J. Bacteriol.">
        <title>Genetic and functional properties of the self-transmissible Yersinia enterocolitica plasmid pYE854, which mobilizes the virulence plasmid pYV.</title>
        <authorList>
            <person name="Hammerl J.A."/>
            <person name="Klein I."/>
            <person name="Lanka E."/>
            <person name="Appel B."/>
            <person name="Hertwig S."/>
        </authorList>
    </citation>
    <scope>NUCLEOTIDE SEQUENCE [LARGE SCALE GENOMIC DNA]</scope>
    <source>
        <strain evidence="2">29854</strain>
        <plasmid evidence="2">pYE854</plasmid>
    </source>
</reference>
<keyword evidence="1" id="KW-1133">Transmembrane helix</keyword>
<keyword evidence="1" id="KW-0472">Membrane</keyword>
<feature type="transmembrane region" description="Helical" evidence="1">
    <location>
        <begin position="30"/>
        <end position="46"/>
    </location>
</feature>
<keyword evidence="1" id="KW-0812">Transmembrane</keyword>
<accession>B0RL04</accession>
<organism evidence="2">
    <name type="scientific">Yersinia enterocolitica</name>
    <dbReference type="NCBI Taxonomy" id="630"/>
    <lineage>
        <taxon>Bacteria</taxon>
        <taxon>Pseudomonadati</taxon>
        <taxon>Pseudomonadota</taxon>
        <taxon>Gammaproteobacteria</taxon>
        <taxon>Enterobacterales</taxon>
        <taxon>Yersiniaceae</taxon>
        <taxon>Yersinia</taxon>
    </lineage>
</organism>
<dbReference type="EMBL" id="AM905950">
    <property type="protein sequence ID" value="CAP20256.1"/>
    <property type="molecule type" value="Genomic_DNA"/>
</dbReference>
<sequence>MSARQERKKPHLICQFLVKLIKIKSQVKKYITTFIMNVVQIINVLLMKVRKLLKLVSVLMNLLKLPLLCKQ</sequence>
<name>B0RL04_YEREN</name>